<dbReference type="InterPro" id="IPR013737">
    <property type="entry name" value="Bac_rhamnosid_N"/>
</dbReference>
<dbReference type="RefSeq" id="WP_143987062.1">
    <property type="nucleotide sequence ID" value="NZ_CP041692.1"/>
</dbReference>
<evidence type="ECO:0000259" key="8">
    <source>
        <dbReference type="Pfam" id="PF17390"/>
    </source>
</evidence>
<dbReference type="Gene3D" id="2.60.120.260">
    <property type="entry name" value="Galactose-binding domain-like"/>
    <property type="match status" value="2"/>
</dbReference>
<dbReference type="InterPro" id="IPR013783">
    <property type="entry name" value="Ig-like_fold"/>
</dbReference>
<dbReference type="Gene3D" id="2.60.40.10">
    <property type="entry name" value="Immunoglobulins"/>
    <property type="match status" value="1"/>
</dbReference>
<dbReference type="InterPro" id="IPR035396">
    <property type="entry name" value="Bac_rhamnosid6H"/>
</dbReference>
<dbReference type="InterPro" id="IPR008928">
    <property type="entry name" value="6-hairpin_glycosidase_sf"/>
</dbReference>
<gene>
    <name evidence="9" type="ORF">FOE78_15245</name>
</gene>
<feature type="domain" description="Alpha-L-rhamnosidase concanavalin-like" evidence="5">
    <location>
        <begin position="319"/>
        <end position="417"/>
    </location>
</feature>
<evidence type="ECO:0000259" key="5">
    <source>
        <dbReference type="Pfam" id="PF05592"/>
    </source>
</evidence>
<reference evidence="9 10" key="1">
    <citation type="submission" date="2019-07" db="EMBL/GenBank/DDBJ databases">
        <title>Microlunatus dokdonensis sp. nov. isolated from the rhizospheric soil of the wild plant Elymus tsukushiensis.</title>
        <authorList>
            <person name="Ghim S.-Y."/>
            <person name="Hwang Y.-J."/>
            <person name="Son J.-S."/>
            <person name="Shin J.-H."/>
        </authorList>
    </citation>
    <scope>NUCLEOTIDE SEQUENCE [LARGE SCALE GENOMIC DNA]</scope>
    <source>
        <strain evidence="9 10">KUDC0627</strain>
    </source>
</reference>
<dbReference type="Gene3D" id="1.50.10.10">
    <property type="match status" value="1"/>
</dbReference>
<dbReference type="OrthoDB" id="9761045at2"/>
<dbReference type="PANTHER" id="PTHR33307">
    <property type="entry name" value="ALPHA-RHAMNOSIDASE (EUROFUNG)"/>
    <property type="match status" value="1"/>
</dbReference>
<feature type="compositionally biased region" description="Basic and acidic residues" evidence="4">
    <location>
        <begin position="8"/>
        <end position="20"/>
    </location>
</feature>
<dbReference type="SUPFAM" id="SSF48208">
    <property type="entry name" value="Six-hairpin glycosidases"/>
    <property type="match status" value="1"/>
</dbReference>
<dbReference type="InterPro" id="IPR016007">
    <property type="entry name" value="Alpha_rhamnosid"/>
</dbReference>
<feature type="domain" description="Alpha-L-rhamnosidase six-hairpin glycosidase" evidence="7">
    <location>
        <begin position="426"/>
        <end position="779"/>
    </location>
</feature>
<dbReference type="Pfam" id="PF08531">
    <property type="entry name" value="Bac_rhamnosid_N"/>
    <property type="match status" value="1"/>
</dbReference>
<evidence type="ECO:0000256" key="3">
    <source>
        <dbReference type="ARBA" id="ARBA00022801"/>
    </source>
</evidence>
<dbReference type="EC" id="3.2.1.40" evidence="2"/>
<dbReference type="GO" id="GO:0030596">
    <property type="term" value="F:alpha-L-rhamnosidase activity"/>
    <property type="evidence" value="ECO:0007669"/>
    <property type="project" value="UniProtKB-EC"/>
</dbReference>
<evidence type="ECO:0000256" key="2">
    <source>
        <dbReference type="ARBA" id="ARBA00012652"/>
    </source>
</evidence>
<dbReference type="Pfam" id="PF17390">
    <property type="entry name" value="Bac_rhamnosid_C"/>
    <property type="match status" value="1"/>
</dbReference>
<sequence>MPVSVHQVRAEHHHAPLGIGEDRPRISWQVTADPQWEQRGYQLEITRSEVDIHTVASHEQVLVAWPSEPLHSRERATVRVRVFGADDRQSDWSEPLIIEAGLLDPMDWRAIPVGPDWSEDAESDERRPALVRREFRLDAELASARLYATAHGLYEVELNGRRVGDEALAPGWTVYPRRLRYQTYDVTELLRPGANAIGSWLGDGWYRGRLGWRGGFRNLFGHDLGLIAQLELTFTDGRTKIISTDHTWRAARSPILHAGNYDGEAYDAREEWPGWSEPGFDDSAWSWVKPGQRDPRTLVAPDGPPVRCTEEIKPLAVLTTPSGKQVLDFGQNFVGRIRIRVTGPRGHKLSLRTAEVMQQGEIYTRPLREAKSTDTYILAGSDREEWEPRFTFHGFRYAEVIGWPGDLGAAVAAGDVIGRVYHSDLERTGSFDCSNPMLTQLHRNVVWGMRGNFVDVPTDCPQRDERVGWTGDIQIFAPTAADLYDVSGFLRSWLKDLAIDQLPDGTVPWYVPVIPAHATWTPIRPGAAWGDVAVLTPWLLYQRYGDAQILRDQYASAKSWVDLIDRLAGPDHLWDKGFQLGDWLDPDAPPQDPADGKTDKYLVATAYFAHSTATLAKIAETIGEAADADHYRGLAQQVRQAFCTEYVITDGDRLRMSSDAQTAYALAIGFDLLPDESSKDAAGVRLAELVAKADNRISTGFVGTPLVSDALSGTGQLDTAYRLLLETECPSWLYAVTQGATTVWERWDSLLPDGTVNPGTMTSFNHYALGAVADWMHRVLAGLDVIEPGYRKISFRPQPGGGLSWAQARLVTPYGPAGIRWQLDDRQLQVELDVPTGSSGVVQLPGQQPQQVGSGHHRLTCRLD</sequence>
<protein>
    <recommendedName>
        <fullName evidence="2">alpha-L-rhamnosidase</fullName>
        <ecNumber evidence="2">3.2.1.40</ecNumber>
    </recommendedName>
</protein>
<evidence type="ECO:0000256" key="1">
    <source>
        <dbReference type="ARBA" id="ARBA00001445"/>
    </source>
</evidence>
<accession>A0A516Q1L3</accession>
<dbReference type="Pfam" id="PF25788">
    <property type="entry name" value="Ig_Rha78A_N"/>
    <property type="match status" value="1"/>
</dbReference>
<dbReference type="KEGG" id="mik:FOE78_15245"/>
<dbReference type="InterPro" id="IPR012341">
    <property type="entry name" value="6hp_glycosidase-like_sf"/>
</dbReference>
<evidence type="ECO:0000313" key="10">
    <source>
        <dbReference type="Proteomes" id="UP000319263"/>
    </source>
</evidence>
<evidence type="ECO:0000256" key="4">
    <source>
        <dbReference type="SAM" id="MobiDB-lite"/>
    </source>
</evidence>
<dbReference type="PANTHER" id="PTHR33307:SF6">
    <property type="entry name" value="ALPHA-RHAMNOSIDASE (EUROFUNG)-RELATED"/>
    <property type="match status" value="1"/>
</dbReference>
<evidence type="ECO:0000259" key="6">
    <source>
        <dbReference type="Pfam" id="PF08531"/>
    </source>
</evidence>
<evidence type="ECO:0000313" key="9">
    <source>
        <dbReference type="EMBL" id="QDP97101.1"/>
    </source>
</evidence>
<dbReference type="Pfam" id="PF05592">
    <property type="entry name" value="Bac_rhamnosid"/>
    <property type="match status" value="1"/>
</dbReference>
<name>A0A516Q1L3_9ACTN</name>
<dbReference type="InterPro" id="IPR035398">
    <property type="entry name" value="Bac_rhamnosid_C"/>
</dbReference>
<keyword evidence="10" id="KW-1185">Reference proteome</keyword>
<organism evidence="9 10">
    <name type="scientific">Microlunatus elymi</name>
    <dbReference type="NCBI Taxonomy" id="2596828"/>
    <lineage>
        <taxon>Bacteria</taxon>
        <taxon>Bacillati</taxon>
        <taxon>Actinomycetota</taxon>
        <taxon>Actinomycetes</taxon>
        <taxon>Propionibacteriales</taxon>
        <taxon>Propionibacteriaceae</taxon>
        <taxon>Microlunatus</taxon>
    </lineage>
</organism>
<proteinExistence type="predicted"/>
<dbReference type="Pfam" id="PF17389">
    <property type="entry name" value="Bac_rhamnosid6H"/>
    <property type="match status" value="1"/>
</dbReference>
<feature type="domain" description="Alpha-L-rhamnosidase C-terminal" evidence="8">
    <location>
        <begin position="782"/>
        <end position="856"/>
    </location>
</feature>
<keyword evidence="3" id="KW-0378">Hydrolase</keyword>
<dbReference type="Proteomes" id="UP000319263">
    <property type="component" value="Chromosome"/>
</dbReference>
<dbReference type="GO" id="GO:0005975">
    <property type="term" value="P:carbohydrate metabolic process"/>
    <property type="evidence" value="ECO:0007669"/>
    <property type="project" value="InterPro"/>
</dbReference>
<dbReference type="AlphaFoldDB" id="A0A516Q1L3"/>
<dbReference type="PIRSF" id="PIRSF010631">
    <property type="entry name" value="A-rhamnsds"/>
    <property type="match status" value="1"/>
</dbReference>
<dbReference type="EMBL" id="CP041692">
    <property type="protein sequence ID" value="QDP97101.1"/>
    <property type="molecule type" value="Genomic_DNA"/>
</dbReference>
<comment type="catalytic activity">
    <reaction evidence="1">
        <text>Hydrolysis of terminal non-reducing alpha-L-rhamnose residues in alpha-L-rhamnosides.</text>
        <dbReference type="EC" id="3.2.1.40"/>
    </reaction>
</comment>
<feature type="region of interest" description="Disordered" evidence="4">
    <location>
        <begin position="1"/>
        <end position="20"/>
    </location>
</feature>
<dbReference type="InterPro" id="IPR008902">
    <property type="entry name" value="Rhamnosid_concanavalin"/>
</dbReference>
<feature type="domain" description="Bacterial alpha-L-rhamnosidase N-terminal" evidence="6">
    <location>
        <begin position="140"/>
        <end position="310"/>
    </location>
</feature>
<evidence type="ECO:0000259" key="7">
    <source>
        <dbReference type="Pfam" id="PF17389"/>
    </source>
</evidence>
<dbReference type="Gene3D" id="2.60.420.10">
    <property type="entry name" value="Maltose phosphorylase, domain 3"/>
    <property type="match status" value="1"/>
</dbReference>